<evidence type="ECO:0000313" key="3">
    <source>
        <dbReference type="EMBL" id="KAF0695312.1"/>
    </source>
</evidence>
<dbReference type="EMBL" id="CAADRA010005509">
    <property type="protein sequence ID" value="VFT90702.1"/>
    <property type="molecule type" value="Genomic_DNA"/>
</dbReference>
<dbReference type="InterPro" id="IPR036291">
    <property type="entry name" value="NAD(P)-bd_dom_sf"/>
</dbReference>
<dbReference type="InterPro" id="IPR002364">
    <property type="entry name" value="Quin_OxRdtase/zeta-crystal_CS"/>
</dbReference>
<dbReference type="InterPro" id="IPR013154">
    <property type="entry name" value="ADH-like_N"/>
</dbReference>
<keyword evidence="5" id="KW-1185">Reference proteome</keyword>
<dbReference type="Pfam" id="PF13602">
    <property type="entry name" value="ADH_zinc_N_2"/>
    <property type="match status" value="1"/>
</dbReference>
<proteinExistence type="predicted"/>
<sequence>MSTTMRALVYSAHGAAADALSIKSVPRPAPAANQVLVKVAAAAVNKGDHVVLGGAVFLVRLAAGRVKPDTKIGSDFAGTVEAVGSNVTAFRVGDAVFGQTNVMAGQGSFAEFICMGESDAIALKPSTLSFEEAACMPVAAQTALQALRDDGLLQPGQSVLINGASGGVGSFAIQIAKALGASHVTAVCSAANADAARALGADAVVDYAKEDFTANPLAKFDLLLDLVGNRSLRDSRRVLAPHGTYVTAGGPPETFMSRLMSLLALKPFVGQRLVVCMLAPSQALLKAVKTMTDVGQMKPVISARFDFVESVKAFELFEQGHLKGKIVVALPGATS</sequence>
<keyword evidence="1" id="KW-0560">Oxidoreductase</keyword>
<dbReference type="EMBL" id="VJMH01005488">
    <property type="protein sequence ID" value="KAF0695312.1"/>
    <property type="molecule type" value="Genomic_DNA"/>
</dbReference>
<dbReference type="InterPro" id="IPR011032">
    <property type="entry name" value="GroES-like_sf"/>
</dbReference>
<feature type="domain" description="Enoyl reductase (ER)" evidence="2">
    <location>
        <begin position="15"/>
        <end position="328"/>
    </location>
</feature>
<dbReference type="SUPFAM" id="SSF51735">
    <property type="entry name" value="NAD(P)-binding Rossmann-fold domains"/>
    <property type="match status" value="1"/>
</dbReference>
<dbReference type="OrthoDB" id="76344at2759"/>
<dbReference type="SMART" id="SM00829">
    <property type="entry name" value="PKS_ER"/>
    <property type="match status" value="1"/>
</dbReference>
<organism evidence="4 5">
    <name type="scientific">Aphanomyces stellatus</name>
    <dbReference type="NCBI Taxonomy" id="120398"/>
    <lineage>
        <taxon>Eukaryota</taxon>
        <taxon>Sar</taxon>
        <taxon>Stramenopiles</taxon>
        <taxon>Oomycota</taxon>
        <taxon>Saprolegniomycetes</taxon>
        <taxon>Saprolegniales</taxon>
        <taxon>Verrucalvaceae</taxon>
        <taxon>Aphanomyces</taxon>
    </lineage>
</organism>
<dbReference type="Proteomes" id="UP000332933">
    <property type="component" value="Unassembled WGS sequence"/>
</dbReference>
<evidence type="ECO:0000313" key="5">
    <source>
        <dbReference type="Proteomes" id="UP000332933"/>
    </source>
</evidence>
<dbReference type="GO" id="GO:0016491">
    <property type="term" value="F:oxidoreductase activity"/>
    <property type="evidence" value="ECO:0007669"/>
    <property type="project" value="UniProtKB-KW"/>
</dbReference>
<dbReference type="PANTHER" id="PTHR11695:SF294">
    <property type="entry name" value="RETICULON-4-INTERACTING PROTEIN 1, MITOCHONDRIAL"/>
    <property type="match status" value="1"/>
</dbReference>
<dbReference type="Gene3D" id="3.90.180.10">
    <property type="entry name" value="Medium-chain alcohol dehydrogenases, catalytic domain"/>
    <property type="match status" value="1"/>
</dbReference>
<dbReference type="CDD" id="cd08267">
    <property type="entry name" value="MDR1"/>
    <property type="match status" value="1"/>
</dbReference>
<accession>A0A485KZL5</accession>
<dbReference type="Pfam" id="PF08240">
    <property type="entry name" value="ADH_N"/>
    <property type="match status" value="1"/>
</dbReference>
<name>A0A485KZL5_9STRA</name>
<dbReference type="AlphaFoldDB" id="A0A485KZL5"/>
<dbReference type="SUPFAM" id="SSF50129">
    <property type="entry name" value="GroES-like"/>
    <property type="match status" value="1"/>
</dbReference>
<dbReference type="PROSITE" id="PS01162">
    <property type="entry name" value="QOR_ZETA_CRYSTAL"/>
    <property type="match status" value="1"/>
</dbReference>
<gene>
    <name evidence="4" type="primary">Aste57867_13871</name>
    <name evidence="3" type="ORF">As57867_013820</name>
    <name evidence="4" type="ORF">ASTE57867_13871</name>
</gene>
<dbReference type="Gene3D" id="3.40.50.720">
    <property type="entry name" value="NAD(P)-binding Rossmann-like Domain"/>
    <property type="match status" value="1"/>
</dbReference>
<dbReference type="PANTHER" id="PTHR11695">
    <property type="entry name" value="ALCOHOL DEHYDROGENASE RELATED"/>
    <property type="match status" value="1"/>
</dbReference>
<dbReference type="GO" id="GO:0008270">
    <property type="term" value="F:zinc ion binding"/>
    <property type="evidence" value="ECO:0007669"/>
    <property type="project" value="InterPro"/>
</dbReference>
<evidence type="ECO:0000256" key="1">
    <source>
        <dbReference type="ARBA" id="ARBA00023002"/>
    </source>
</evidence>
<evidence type="ECO:0000259" key="2">
    <source>
        <dbReference type="SMART" id="SM00829"/>
    </source>
</evidence>
<reference evidence="4 5" key="1">
    <citation type="submission" date="2019-03" db="EMBL/GenBank/DDBJ databases">
        <authorList>
            <person name="Gaulin E."/>
            <person name="Dumas B."/>
        </authorList>
    </citation>
    <scope>NUCLEOTIDE SEQUENCE [LARGE SCALE GENOMIC DNA]</scope>
    <source>
        <strain evidence="4">CBS 568.67</strain>
    </source>
</reference>
<reference evidence="3" key="2">
    <citation type="submission" date="2019-06" db="EMBL/GenBank/DDBJ databases">
        <title>Genomics analysis of Aphanomyces spp. identifies a new class of oomycete effector associated with host adaptation.</title>
        <authorList>
            <person name="Gaulin E."/>
        </authorList>
    </citation>
    <scope>NUCLEOTIDE SEQUENCE</scope>
    <source>
        <strain evidence="3">CBS 578.67</strain>
    </source>
</reference>
<protein>
    <submittedName>
        <fullName evidence="4">Aste57867_13871 protein</fullName>
    </submittedName>
</protein>
<dbReference type="InterPro" id="IPR020843">
    <property type="entry name" value="ER"/>
</dbReference>
<dbReference type="InterPro" id="IPR050700">
    <property type="entry name" value="YIM1/Zinc_Alcohol_DH_Fams"/>
</dbReference>
<evidence type="ECO:0000313" key="4">
    <source>
        <dbReference type="EMBL" id="VFT90702.1"/>
    </source>
</evidence>